<dbReference type="PANTHER" id="PTHR42535:SF2">
    <property type="entry name" value="CHROMOSOME UNDETERMINED SCAFFOLD_146, WHOLE GENOME SHOTGUN SEQUENCE"/>
    <property type="match status" value="1"/>
</dbReference>
<keyword evidence="2" id="KW-1015">Disulfide bond</keyword>
<dbReference type="EMBL" id="BAABFT010000014">
    <property type="protein sequence ID" value="GAA4333965.1"/>
    <property type="molecule type" value="Genomic_DNA"/>
</dbReference>
<evidence type="ECO:0000313" key="5">
    <source>
        <dbReference type="Proteomes" id="UP001500582"/>
    </source>
</evidence>
<dbReference type="Gene3D" id="2.60.120.200">
    <property type="match status" value="1"/>
</dbReference>
<evidence type="ECO:0000259" key="3">
    <source>
        <dbReference type="SMART" id="SM00560"/>
    </source>
</evidence>
<proteinExistence type="predicted"/>
<feature type="domain" description="LamG-like jellyroll fold" evidence="3">
    <location>
        <begin position="161"/>
        <end position="311"/>
    </location>
</feature>
<sequence length="322" mass="35296">MYDDTDHRNVLKNIELSDTLNMFVGESRQIQVVTNPSNYSFDSLRFRSSDTAVLSISKKGLLTALKEGVSVLTISNLDNTVSVNAQITVTAPEPDSLTIGLIAYYPFNNTVKDSSGNDNDGTAHNITFTPSRSGNSKAAYFDGLSSYIAIKDNNVLRLNNTDFTLNIWVNLDSYINASGSSMLSKNTGAYQNGWNCSIVGTNNHDGGSPGNLFYNVSGGLDPFAVGTLQIDTAKWYMLTITYELSKQKVGLYINGVLDANVLNIPTPNANTNAMLHIGNNSLTDIDPFAIQYFFKGYMDDIRIYNRKLSASEIVKLHSLTDE</sequence>
<accession>A0ABP8H3W1</accession>
<keyword evidence="1" id="KW-0732">Signal</keyword>
<dbReference type="Gene3D" id="2.60.40.1080">
    <property type="match status" value="1"/>
</dbReference>
<dbReference type="PANTHER" id="PTHR42535">
    <property type="entry name" value="OOKINETE PROTEIN, PUTATIVE-RELATED"/>
    <property type="match status" value="1"/>
</dbReference>
<dbReference type="InterPro" id="IPR003343">
    <property type="entry name" value="Big_2"/>
</dbReference>
<name>A0ABP8H3W1_9SPHI</name>
<comment type="caution">
    <text evidence="4">The sequence shown here is derived from an EMBL/GenBank/DDBJ whole genome shotgun (WGS) entry which is preliminary data.</text>
</comment>
<dbReference type="InterPro" id="IPR008964">
    <property type="entry name" value="Invasin/intimin_cell_adhesion"/>
</dbReference>
<evidence type="ECO:0000256" key="2">
    <source>
        <dbReference type="ARBA" id="ARBA00023157"/>
    </source>
</evidence>
<reference evidence="5" key="1">
    <citation type="journal article" date="2019" name="Int. J. Syst. Evol. Microbiol.">
        <title>The Global Catalogue of Microorganisms (GCM) 10K type strain sequencing project: providing services to taxonomists for standard genome sequencing and annotation.</title>
        <authorList>
            <consortium name="The Broad Institute Genomics Platform"/>
            <consortium name="The Broad Institute Genome Sequencing Center for Infectious Disease"/>
            <person name="Wu L."/>
            <person name="Ma J."/>
        </authorList>
    </citation>
    <scope>NUCLEOTIDE SEQUENCE [LARGE SCALE GENOMIC DNA]</scope>
    <source>
        <strain evidence="5">JCM 17705</strain>
    </source>
</reference>
<evidence type="ECO:0000313" key="4">
    <source>
        <dbReference type="EMBL" id="GAA4333965.1"/>
    </source>
</evidence>
<protein>
    <recommendedName>
        <fullName evidence="3">LamG-like jellyroll fold domain-containing protein</fullName>
    </recommendedName>
</protein>
<dbReference type="SMART" id="SM00560">
    <property type="entry name" value="LamGL"/>
    <property type="match status" value="1"/>
</dbReference>
<dbReference type="SUPFAM" id="SSF49899">
    <property type="entry name" value="Concanavalin A-like lectins/glucanases"/>
    <property type="match status" value="1"/>
</dbReference>
<organism evidence="4 5">
    <name type="scientific">Mucilaginibacter gynuensis</name>
    <dbReference type="NCBI Taxonomy" id="1302236"/>
    <lineage>
        <taxon>Bacteria</taxon>
        <taxon>Pseudomonadati</taxon>
        <taxon>Bacteroidota</taxon>
        <taxon>Sphingobacteriia</taxon>
        <taxon>Sphingobacteriales</taxon>
        <taxon>Sphingobacteriaceae</taxon>
        <taxon>Mucilaginibacter</taxon>
    </lineage>
</organism>
<dbReference type="Pfam" id="PF02368">
    <property type="entry name" value="Big_2"/>
    <property type="match status" value="1"/>
</dbReference>
<dbReference type="InterPro" id="IPR006558">
    <property type="entry name" value="LamG-like"/>
</dbReference>
<keyword evidence="5" id="KW-1185">Reference proteome</keyword>
<dbReference type="InterPro" id="IPR013320">
    <property type="entry name" value="ConA-like_dom_sf"/>
</dbReference>
<gene>
    <name evidence="4" type="ORF">GCM10023149_41040</name>
</gene>
<dbReference type="Pfam" id="PF13385">
    <property type="entry name" value="Laminin_G_3"/>
    <property type="match status" value="1"/>
</dbReference>
<dbReference type="SUPFAM" id="SSF49373">
    <property type="entry name" value="Invasin/intimin cell-adhesion fragments"/>
    <property type="match status" value="1"/>
</dbReference>
<evidence type="ECO:0000256" key="1">
    <source>
        <dbReference type="ARBA" id="ARBA00022729"/>
    </source>
</evidence>
<dbReference type="Proteomes" id="UP001500582">
    <property type="component" value="Unassembled WGS sequence"/>
</dbReference>